<comment type="caution">
    <text evidence="1">The sequence shown here is derived from an EMBL/GenBank/DDBJ whole genome shotgun (WGS) entry which is preliminary data.</text>
</comment>
<dbReference type="EMBL" id="CM042064">
    <property type="protein sequence ID" value="KAI3665385.1"/>
    <property type="molecule type" value="Genomic_DNA"/>
</dbReference>
<evidence type="ECO:0000313" key="2">
    <source>
        <dbReference type="Proteomes" id="UP001055879"/>
    </source>
</evidence>
<evidence type="ECO:0000313" key="1">
    <source>
        <dbReference type="EMBL" id="KAI3665385.1"/>
    </source>
</evidence>
<reference evidence="1 2" key="2">
    <citation type="journal article" date="2022" name="Mol. Ecol. Resour.">
        <title>The genomes of chicory, endive, great burdock and yacon provide insights into Asteraceae paleo-polyploidization history and plant inulin production.</title>
        <authorList>
            <person name="Fan W."/>
            <person name="Wang S."/>
            <person name="Wang H."/>
            <person name="Wang A."/>
            <person name="Jiang F."/>
            <person name="Liu H."/>
            <person name="Zhao H."/>
            <person name="Xu D."/>
            <person name="Zhang Y."/>
        </authorList>
    </citation>
    <scope>NUCLEOTIDE SEQUENCE [LARGE SCALE GENOMIC DNA]</scope>
    <source>
        <strain evidence="2">cv. Niubang</strain>
    </source>
</reference>
<gene>
    <name evidence="1" type="ORF">L6452_44009</name>
</gene>
<keyword evidence="2" id="KW-1185">Reference proteome</keyword>
<proteinExistence type="predicted"/>
<name>A0ACB8XFR0_ARCLA</name>
<reference evidence="2" key="1">
    <citation type="journal article" date="2022" name="Mol. Ecol. Resour.">
        <title>The genomes of chicory, endive, great burdock and yacon provide insights into Asteraceae palaeo-polyploidization history and plant inulin production.</title>
        <authorList>
            <person name="Fan W."/>
            <person name="Wang S."/>
            <person name="Wang H."/>
            <person name="Wang A."/>
            <person name="Jiang F."/>
            <person name="Liu H."/>
            <person name="Zhao H."/>
            <person name="Xu D."/>
            <person name="Zhang Y."/>
        </authorList>
    </citation>
    <scope>NUCLEOTIDE SEQUENCE [LARGE SCALE GENOMIC DNA]</scope>
    <source>
        <strain evidence="2">cv. Niubang</strain>
    </source>
</reference>
<dbReference type="Proteomes" id="UP001055879">
    <property type="component" value="Linkage Group LG18"/>
</dbReference>
<organism evidence="1 2">
    <name type="scientific">Arctium lappa</name>
    <name type="common">Greater burdock</name>
    <name type="synonym">Lappa major</name>
    <dbReference type="NCBI Taxonomy" id="4217"/>
    <lineage>
        <taxon>Eukaryota</taxon>
        <taxon>Viridiplantae</taxon>
        <taxon>Streptophyta</taxon>
        <taxon>Embryophyta</taxon>
        <taxon>Tracheophyta</taxon>
        <taxon>Spermatophyta</taxon>
        <taxon>Magnoliopsida</taxon>
        <taxon>eudicotyledons</taxon>
        <taxon>Gunneridae</taxon>
        <taxon>Pentapetalae</taxon>
        <taxon>asterids</taxon>
        <taxon>campanulids</taxon>
        <taxon>Asterales</taxon>
        <taxon>Asteraceae</taxon>
        <taxon>Carduoideae</taxon>
        <taxon>Cardueae</taxon>
        <taxon>Arctiinae</taxon>
        <taxon>Arctium</taxon>
    </lineage>
</organism>
<accession>A0ACB8XFR0</accession>
<sequence>MQGHHHLVAVSLNQGKYLALWIIAFGLVVVHVYRCIDAGHQERIEEGLLSMCDQKARMLQDQFSVSVNYVHALAVLVSTFHYYKNPSVIDQETFAEYTTRTAFERPLLSGVAYAQRVMNSEREVFESQHGGTIRTMAKEPSQGRP</sequence>
<protein>
    <submittedName>
        <fullName evidence="1">Uncharacterized protein</fullName>
    </submittedName>
</protein>